<organism evidence="2 3">
    <name type="scientific">Paenibacillus vini</name>
    <dbReference type="NCBI Taxonomy" id="1476024"/>
    <lineage>
        <taxon>Bacteria</taxon>
        <taxon>Bacillati</taxon>
        <taxon>Bacillota</taxon>
        <taxon>Bacilli</taxon>
        <taxon>Bacillales</taxon>
        <taxon>Paenibacillaceae</taxon>
        <taxon>Paenibacillus</taxon>
    </lineage>
</organism>
<protein>
    <submittedName>
        <fullName evidence="2">Uncharacterized protein</fullName>
    </submittedName>
</protein>
<sequence>MDLKAVELQIAVPRTQEVGRIQQEAQQRPQIDQSLLSTANMKERELDRHRSSNVDESAHNRTIKREDSSSSGNQRQGQASPEEKQAAQEKEQQPADHPYKGKHIDLSL</sequence>
<evidence type="ECO:0000313" key="3">
    <source>
        <dbReference type="Proteomes" id="UP000679992"/>
    </source>
</evidence>
<evidence type="ECO:0000256" key="1">
    <source>
        <dbReference type="SAM" id="MobiDB-lite"/>
    </source>
</evidence>
<keyword evidence="3" id="KW-1185">Reference proteome</keyword>
<name>A0ABQ4M8E4_9BACL</name>
<dbReference type="Proteomes" id="UP000679992">
    <property type="component" value="Unassembled WGS sequence"/>
</dbReference>
<proteinExistence type="predicted"/>
<evidence type="ECO:0000313" key="2">
    <source>
        <dbReference type="EMBL" id="GIP52263.1"/>
    </source>
</evidence>
<feature type="compositionally biased region" description="Polar residues" evidence="1">
    <location>
        <begin position="23"/>
        <end position="40"/>
    </location>
</feature>
<gene>
    <name evidence="2" type="ORF">J42TS3_12980</name>
</gene>
<feature type="region of interest" description="Disordered" evidence="1">
    <location>
        <begin position="17"/>
        <end position="108"/>
    </location>
</feature>
<dbReference type="EMBL" id="BOSL01000003">
    <property type="protein sequence ID" value="GIP52263.1"/>
    <property type="molecule type" value="Genomic_DNA"/>
</dbReference>
<reference evidence="2 3" key="1">
    <citation type="submission" date="2021-03" db="EMBL/GenBank/DDBJ databases">
        <title>Antimicrobial resistance genes in bacteria isolated from Japanese honey, and their potential for conferring macrolide and lincosamide resistance in the American foulbrood pathogen Paenibacillus larvae.</title>
        <authorList>
            <person name="Okamoto M."/>
            <person name="Kumagai M."/>
            <person name="Kanamori H."/>
            <person name="Takamatsu D."/>
        </authorList>
    </citation>
    <scope>NUCLEOTIDE SEQUENCE [LARGE SCALE GENOMIC DNA]</scope>
    <source>
        <strain evidence="2 3">J42TS3</strain>
    </source>
</reference>
<dbReference type="RefSeq" id="WP_211021378.1">
    <property type="nucleotide sequence ID" value="NZ_BOSL01000003.1"/>
</dbReference>
<feature type="compositionally biased region" description="Basic and acidic residues" evidence="1">
    <location>
        <begin position="41"/>
        <end position="68"/>
    </location>
</feature>
<accession>A0ABQ4M8E4</accession>
<comment type="caution">
    <text evidence="2">The sequence shown here is derived from an EMBL/GenBank/DDBJ whole genome shotgun (WGS) entry which is preliminary data.</text>
</comment>
<feature type="compositionally biased region" description="Basic and acidic residues" evidence="1">
    <location>
        <begin position="81"/>
        <end position="108"/>
    </location>
</feature>